<dbReference type="EMBL" id="JBEPNW010000008">
    <property type="protein sequence ID" value="MET3870083.1"/>
    <property type="molecule type" value="Genomic_DNA"/>
</dbReference>
<gene>
    <name evidence="1" type="ORF">ABIC20_007468</name>
</gene>
<evidence type="ECO:0000313" key="1">
    <source>
        <dbReference type="EMBL" id="MET3870083.1"/>
    </source>
</evidence>
<comment type="caution">
    <text evidence="1">The sequence shown here is derived from an EMBL/GenBank/DDBJ whole genome shotgun (WGS) entry which is preliminary data.</text>
</comment>
<sequence length="198" mass="21633">MSYSVIDHGAFEIYQPTEPPDGMFVPPGTLFSRRISDGLDWYSFSRKAENWTEGTVRAILVPTPAGDMVLSAVRDEHAMFPGNGRVVEISGVDLDIVDVDGLFANKVCNLATGEFVDPPKPPVTKVSAAQAVTALFNRGLLPLVESIALNHPYPPVKIFFQRANDWEIANPYVQAIGQELGMDATQLQVLFDDAAKIV</sequence>
<protein>
    <submittedName>
        <fullName evidence="1">Uncharacterized protein</fullName>
    </submittedName>
</protein>
<organism evidence="1 2">
    <name type="scientific">Methylobacterium radiotolerans</name>
    <dbReference type="NCBI Taxonomy" id="31998"/>
    <lineage>
        <taxon>Bacteria</taxon>
        <taxon>Pseudomonadati</taxon>
        <taxon>Pseudomonadota</taxon>
        <taxon>Alphaproteobacteria</taxon>
        <taxon>Hyphomicrobiales</taxon>
        <taxon>Methylobacteriaceae</taxon>
        <taxon>Methylobacterium</taxon>
    </lineage>
</organism>
<dbReference type="RefSeq" id="WP_209651195.1">
    <property type="nucleotide sequence ID" value="NZ_JBEPNV010000005.1"/>
</dbReference>
<dbReference type="Proteomes" id="UP001549119">
    <property type="component" value="Unassembled WGS sequence"/>
</dbReference>
<evidence type="ECO:0000313" key="2">
    <source>
        <dbReference type="Proteomes" id="UP001549119"/>
    </source>
</evidence>
<accession>A0ABV2NU81</accession>
<reference evidence="1 2" key="1">
    <citation type="submission" date="2024-06" db="EMBL/GenBank/DDBJ databases">
        <title>Genomics of switchgrass bacterial isolates.</title>
        <authorList>
            <person name="Shade A."/>
        </authorList>
    </citation>
    <scope>NUCLEOTIDE SEQUENCE [LARGE SCALE GENOMIC DNA]</scope>
    <source>
        <strain evidence="1 2">PvP084</strain>
    </source>
</reference>
<proteinExistence type="predicted"/>
<name>A0ABV2NU81_9HYPH</name>
<keyword evidence="2" id="KW-1185">Reference proteome</keyword>